<evidence type="ECO:0000313" key="1">
    <source>
        <dbReference type="EMBL" id="CAI9962396.1"/>
    </source>
</evidence>
<organism evidence="1">
    <name type="scientific">Hexamita inflata</name>
    <dbReference type="NCBI Taxonomy" id="28002"/>
    <lineage>
        <taxon>Eukaryota</taxon>
        <taxon>Metamonada</taxon>
        <taxon>Diplomonadida</taxon>
        <taxon>Hexamitidae</taxon>
        <taxon>Hexamitinae</taxon>
        <taxon>Hexamita</taxon>
    </lineage>
</organism>
<sequence>MNKQVYYLYLAKIIEQWPLSNPGGSLMACCTYLHFEQDFTFFNRIKKLDMARSAIKLIHNHKAGVPAVQFFRLPNSSYLILVLQTHIKHITTKDFNLISFQLKIIQSGINELYIQLQIINVHFILSNTNDFNSFLICFLNYIFYHE</sequence>
<dbReference type="PROSITE" id="PS51257">
    <property type="entry name" value="PROKAR_LIPOPROTEIN"/>
    <property type="match status" value="1"/>
</dbReference>
<dbReference type="AlphaFoldDB" id="A0AA86US08"/>
<evidence type="ECO:0000313" key="2">
    <source>
        <dbReference type="EMBL" id="CAL5977056.1"/>
    </source>
</evidence>
<reference evidence="2 3" key="2">
    <citation type="submission" date="2024-07" db="EMBL/GenBank/DDBJ databases">
        <authorList>
            <person name="Akdeniz Z."/>
        </authorList>
    </citation>
    <scope>NUCLEOTIDE SEQUENCE [LARGE SCALE GENOMIC DNA]</scope>
</reference>
<dbReference type="Proteomes" id="UP001642409">
    <property type="component" value="Unassembled WGS sequence"/>
</dbReference>
<reference evidence="1" key="1">
    <citation type="submission" date="2023-06" db="EMBL/GenBank/DDBJ databases">
        <authorList>
            <person name="Kurt Z."/>
        </authorList>
    </citation>
    <scope>NUCLEOTIDE SEQUENCE</scope>
</reference>
<gene>
    <name evidence="2" type="ORF">HINF_LOCUS4125</name>
    <name evidence="1" type="ORF">HINF_LOCUS50041</name>
</gene>
<evidence type="ECO:0000313" key="3">
    <source>
        <dbReference type="Proteomes" id="UP001642409"/>
    </source>
</evidence>
<accession>A0AA86US08</accession>
<comment type="caution">
    <text evidence="1">The sequence shown here is derived from an EMBL/GenBank/DDBJ whole genome shotgun (WGS) entry which is preliminary data.</text>
</comment>
<keyword evidence="3" id="KW-1185">Reference proteome</keyword>
<dbReference type="EMBL" id="CAXDID020000007">
    <property type="protein sequence ID" value="CAL5977056.1"/>
    <property type="molecule type" value="Genomic_DNA"/>
</dbReference>
<name>A0AA86US08_9EUKA</name>
<proteinExistence type="predicted"/>
<protein>
    <submittedName>
        <fullName evidence="2">Hypothetical_protein</fullName>
    </submittedName>
</protein>
<dbReference type="EMBL" id="CATOUU010000952">
    <property type="protein sequence ID" value="CAI9962396.1"/>
    <property type="molecule type" value="Genomic_DNA"/>
</dbReference>